<dbReference type="EMBL" id="CP136862">
    <property type="protein sequence ID" value="WOJ91211.1"/>
    <property type="molecule type" value="Genomic_DNA"/>
</dbReference>
<protein>
    <submittedName>
        <fullName evidence="1">DUF3237 domain-containing protein</fullName>
    </submittedName>
</protein>
<dbReference type="RefSeq" id="WP_407340805.1">
    <property type="nucleotide sequence ID" value="NZ_CP136862.1"/>
</dbReference>
<gene>
    <name evidence="1" type="ORF">RZS28_08080</name>
</gene>
<organism evidence="1 2">
    <name type="scientific">Methylocapsa polymorpha</name>
    <dbReference type="NCBI Taxonomy" id="3080828"/>
    <lineage>
        <taxon>Bacteria</taxon>
        <taxon>Pseudomonadati</taxon>
        <taxon>Pseudomonadota</taxon>
        <taxon>Alphaproteobacteria</taxon>
        <taxon>Hyphomicrobiales</taxon>
        <taxon>Beijerinckiaceae</taxon>
        <taxon>Methylocapsa</taxon>
    </lineage>
</organism>
<sequence length="298" mass="31773">MPEYTANGLTLRWDAADLVSSPRQGLGARVVVGARPSHRSNVVKVAYTVNGGAERLARGYRLRHAVRSGGEELFAIDLPAQPEGADLAFIPILSCSGREADPRKGRVPFTPLVPQTAIAPSAAKASAGGGIAPAHAARFVFEPEFLFRVTAPVERDENPVGETPDGLRMVFALSGGGHVDGPALTGEILHRGGDWMRIRPDGVGIAAIHALIKPVGGGVVLTEYSGVVDFGPDGYRTLAAGGGPKRAPLRFAPRYLTAEPRLLWLNRLQCFSVGEVNLERYLVEYDLYALRPKPAAEV</sequence>
<proteinExistence type="predicted"/>
<reference evidence="1 2" key="1">
    <citation type="submission" date="2023-10" db="EMBL/GenBank/DDBJ databases">
        <title>Novel methanotroph of the genus Methylocapsa from a subarctic wetland.</title>
        <authorList>
            <person name="Belova S.E."/>
            <person name="Oshkin I.Y."/>
            <person name="Miroshnikov K."/>
            <person name="Dedysh S.N."/>
        </authorList>
    </citation>
    <scope>NUCLEOTIDE SEQUENCE [LARGE SCALE GENOMIC DNA]</scope>
    <source>
        <strain evidence="1 2">RX1</strain>
    </source>
</reference>
<dbReference type="Gene3D" id="2.40.160.20">
    <property type="match status" value="1"/>
</dbReference>
<name>A0ABZ0HWC5_9HYPH</name>
<dbReference type="Pfam" id="PF11578">
    <property type="entry name" value="DUF3237"/>
    <property type="match status" value="1"/>
</dbReference>
<keyword evidence="2" id="KW-1185">Reference proteome</keyword>
<evidence type="ECO:0000313" key="2">
    <source>
        <dbReference type="Proteomes" id="UP001626536"/>
    </source>
</evidence>
<dbReference type="Proteomes" id="UP001626536">
    <property type="component" value="Chromosome"/>
</dbReference>
<evidence type="ECO:0000313" key="1">
    <source>
        <dbReference type="EMBL" id="WOJ91211.1"/>
    </source>
</evidence>
<accession>A0ABZ0HWC5</accession>